<dbReference type="GO" id="GO:0016787">
    <property type="term" value="F:hydrolase activity"/>
    <property type="evidence" value="ECO:0007669"/>
    <property type="project" value="UniProtKB-KW"/>
</dbReference>
<protein>
    <submittedName>
        <fullName evidence="7">Putative DNA helicase</fullName>
    </submittedName>
</protein>
<dbReference type="GO" id="GO:0005694">
    <property type="term" value="C:chromosome"/>
    <property type="evidence" value="ECO:0007669"/>
    <property type="project" value="UniProtKB-ARBA"/>
</dbReference>
<dbReference type="Proteomes" id="UP000584706">
    <property type="component" value="Unassembled WGS sequence"/>
</dbReference>
<dbReference type="InterPro" id="IPR050534">
    <property type="entry name" value="Coronavir_polyprotein_1ab"/>
</dbReference>
<dbReference type="EMBL" id="JACHIQ010000001">
    <property type="protein sequence ID" value="MBB6067336.1"/>
    <property type="molecule type" value="Genomic_DNA"/>
</dbReference>
<dbReference type="InterPro" id="IPR041677">
    <property type="entry name" value="DNA2/NAM7_AAA_11"/>
</dbReference>
<dbReference type="FunFam" id="2.40.30.270:FF:000007">
    <property type="entry name" value="DNA helicase, putative"/>
    <property type="match status" value="1"/>
</dbReference>
<dbReference type="NCBIfam" id="TIGR00376">
    <property type="entry name" value="IGHMBP2 family helicase"/>
    <property type="match status" value="1"/>
</dbReference>
<organism evidence="7 8">
    <name type="scientific">Methanococcus maripaludis</name>
    <name type="common">Methanococcus deltae</name>
    <dbReference type="NCBI Taxonomy" id="39152"/>
    <lineage>
        <taxon>Archaea</taxon>
        <taxon>Methanobacteriati</taxon>
        <taxon>Methanobacteriota</taxon>
        <taxon>Methanomada group</taxon>
        <taxon>Methanococci</taxon>
        <taxon>Methanococcales</taxon>
        <taxon>Methanococcaceae</taxon>
        <taxon>Methanococcus</taxon>
    </lineage>
</organism>
<keyword evidence="3" id="KW-0378">Hydrolase</keyword>
<evidence type="ECO:0000313" key="7">
    <source>
        <dbReference type="EMBL" id="MBB6067336.1"/>
    </source>
</evidence>
<dbReference type="Pfam" id="PF13087">
    <property type="entry name" value="AAA_12"/>
    <property type="match status" value="1"/>
</dbReference>
<dbReference type="Gene3D" id="3.40.50.300">
    <property type="entry name" value="P-loop containing nucleotide triphosphate hydrolases"/>
    <property type="match status" value="2"/>
</dbReference>
<dbReference type="Pfam" id="PF13086">
    <property type="entry name" value="AAA_11"/>
    <property type="match status" value="1"/>
</dbReference>
<accession>A0A7J9RYP8</accession>
<dbReference type="InterPro" id="IPR027417">
    <property type="entry name" value="P-loop_NTPase"/>
</dbReference>
<dbReference type="CDD" id="cd18808">
    <property type="entry name" value="SF1_C_Upf1"/>
    <property type="match status" value="1"/>
</dbReference>
<dbReference type="InterPro" id="IPR047187">
    <property type="entry name" value="SF1_C_Upf1"/>
</dbReference>
<dbReference type="GO" id="GO:0005524">
    <property type="term" value="F:ATP binding"/>
    <property type="evidence" value="ECO:0007669"/>
    <property type="project" value="UniProtKB-KW"/>
</dbReference>
<evidence type="ECO:0000256" key="3">
    <source>
        <dbReference type="ARBA" id="ARBA00022801"/>
    </source>
</evidence>
<gene>
    <name evidence="7" type="ORF">HNP97_000826</name>
</gene>
<dbReference type="InterPro" id="IPR041679">
    <property type="entry name" value="DNA2/NAM7-like_C"/>
</dbReference>
<comment type="similarity">
    <text evidence="1">Belongs to the DNA2/NAM7 helicase family.</text>
</comment>
<evidence type="ECO:0000256" key="1">
    <source>
        <dbReference type="ARBA" id="ARBA00007913"/>
    </source>
</evidence>
<dbReference type="SMART" id="SM00487">
    <property type="entry name" value="DEXDc"/>
    <property type="match status" value="1"/>
</dbReference>
<dbReference type="FunFam" id="3.40.50.300:FF:000326">
    <property type="entry name" value="P-loop containing nucleoside triphosphate hydrolase"/>
    <property type="match status" value="1"/>
</dbReference>
<keyword evidence="5" id="KW-0067">ATP-binding</keyword>
<name>A0A7J9RYP8_METMI</name>
<reference evidence="7 8" key="1">
    <citation type="submission" date="2020-08" db="EMBL/GenBank/DDBJ databases">
        <title>Genomic Encyclopedia of Type Strains, Phase IV (KMG-V): Genome sequencing to study the core and pangenomes of soil and plant-associated prokaryotes.</title>
        <authorList>
            <person name="Whitman W."/>
        </authorList>
    </citation>
    <scope>NUCLEOTIDE SEQUENCE [LARGE SCALE GENOMIC DNA]</scope>
    <source>
        <strain evidence="7 8">DSM 7078</strain>
    </source>
</reference>
<dbReference type="PANTHER" id="PTHR43788">
    <property type="entry name" value="DNA2/NAM7 HELICASE FAMILY MEMBER"/>
    <property type="match status" value="1"/>
</dbReference>
<evidence type="ECO:0000256" key="5">
    <source>
        <dbReference type="ARBA" id="ARBA00022840"/>
    </source>
</evidence>
<evidence type="ECO:0000256" key="4">
    <source>
        <dbReference type="ARBA" id="ARBA00022806"/>
    </source>
</evidence>
<sequence length="633" mass="72843">MTLKQIYVNKFKELVKKERDHEINFHKEEIKKLGTKRENVGRAILNLNGKVIREFFGEYIVRYGRSEKFKKTDISVGDIVLISKGNPLQSDLLGTVIEIGSNHVDVSMEIVPKWALNDIRIDLYVNDVTFKRMLNALDKFNSTDNRLIDIILSIDGPQKSKTTEIRFLDYRLNEYQKEAVLEALSARDLYLIHGPPGTGKTSTISEVILQEALRKNKVIATADSNIAVDNILSNISKHESFKIVRIGHPSRISKKLIKYSLQNKITEHPNYSTLVKLKTDLQKNYDLRKNFQRPDPKWRRGMSNDDIIIFSKLNKDIRGIPKETIKQMADWVICSENIAKTKENVQKFEKKLIDDIISTSDVVVATNSMAGSEILEDYKFDVCVIDEGSQSTEPSSLIPIVRSRKLIIAGDHKQLPPTVLSDELELKKTLFERMIQEHPEFSKILQVQYRMNEKIMEFSNEMFYENKLIAHESVKLQTLLEIVENVSNEDKDIINEKPLQFINVDGQEKQNSFKSSYNVEEAEKVLDIVSKLQKYEIPVSVITPYDAQVKYISKMLNTDKIDVKSVDGFQGRENEVIVISFVRTDKMGFLKDLRRLNVAVTRAKRKLIVVGSKNLLIKDDAYSKFLNCFNDNQ</sequence>
<evidence type="ECO:0000256" key="2">
    <source>
        <dbReference type="ARBA" id="ARBA00022741"/>
    </source>
</evidence>
<feature type="domain" description="Helicase ATP-binding" evidence="6">
    <location>
        <begin position="168"/>
        <end position="447"/>
    </location>
</feature>
<comment type="caution">
    <text evidence="7">The sequence shown here is derived from an EMBL/GenBank/DDBJ whole genome shotgun (WGS) entry which is preliminary data.</text>
</comment>
<dbReference type="GO" id="GO:0043139">
    <property type="term" value="F:5'-3' DNA helicase activity"/>
    <property type="evidence" value="ECO:0007669"/>
    <property type="project" value="TreeGrafter"/>
</dbReference>
<dbReference type="GO" id="GO:0003677">
    <property type="term" value="F:DNA binding"/>
    <property type="evidence" value="ECO:0007669"/>
    <property type="project" value="InterPro"/>
</dbReference>
<dbReference type="RefSeq" id="WP_183546329.1">
    <property type="nucleotide sequence ID" value="NZ_JACHIQ010000001.1"/>
</dbReference>
<dbReference type="Gene3D" id="2.40.30.270">
    <property type="match status" value="1"/>
</dbReference>
<proteinExistence type="inferred from homology"/>
<evidence type="ECO:0000259" key="6">
    <source>
        <dbReference type="SMART" id="SM00487"/>
    </source>
</evidence>
<dbReference type="InterPro" id="IPR014001">
    <property type="entry name" value="Helicase_ATP-bd"/>
</dbReference>
<evidence type="ECO:0000313" key="8">
    <source>
        <dbReference type="Proteomes" id="UP000584706"/>
    </source>
</evidence>
<dbReference type="SUPFAM" id="SSF52540">
    <property type="entry name" value="P-loop containing nucleoside triphosphate hydrolases"/>
    <property type="match status" value="1"/>
</dbReference>
<dbReference type="InterPro" id="IPR004483">
    <property type="entry name" value="SMUBP-2/Hcs1-like"/>
</dbReference>
<dbReference type="AlphaFoldDB" id="A0A7J9RYP8"/>
<keyword evidence="4 7" id="KW-0347">Helicase</keyword>
<keyword evidence="2" id="KW-0547">Nucleotide-binding</keyword>
<dbReference type="PANTHER" id="PTHR43788:SF8">
    <property type="entry name" value="DNA-BINDING PROTEIN SMUBP-2"/>
    <property type="match status" value="1"/>
</dbReference>